<organism evidence="7 8">
    <name type="scientific">Promethearchaeum syntrophicum</name>
    <dbReference type="NCBI Taxonomy" id="2594042"/>
    <lineage>
        <taxon>Archaea</taxon>
        <taxon>Promethearchaeati</taxon>
        <taxon>Promethearchaeota</taxon>
        <taxon>Promethearchaeia</taxon>
        <taxon>Promethearchaeales</taxon>
        <taxon>Promethearchaeaceae</taxon>
        <taxon>Promethearchaeum</taxon>
    </lineage>
</organism>
<dbReference type="PANTHER" id="PTHR22807:SF30">
    <property type="entry name" value="28S RRNA (CYTOSINE(4447)-C(5))-METHYLTRANSFERASE-RELATED"/>
    <property type="match status" value="1"/>
</dbReference>
<sequence>MTDPQYSDKILELAERYNYAPFMIKQIMINFPDEHLAVINAFSRQPRETIRINTLKITPEKLKILLEKKGFRVKPTQFDYAFQVDSSQSRIGLGNTHEYLQGFYYMQSLASMVPVHLLYPEPGDNILDMCAAPGSKTTQIGQFLKQEGLIIAIDNKESRIAALSSNVKRMGINNCVIFPYDSSQIAKFLKPMFIPDKILLDAPCTGSGIIRVDPHIKKAKNDLNIKRMVQIQKSLLKSAIEMLKPGGLLMYSTCSFHYQENEELIAEILKKYRNIEIIEPNADFGHPGFNNIENKSFGMELLKTRRIYPNRDDMDAFFYSLLKKKY</sequence>
<gene>
    <name evidence="7" type="ORF">DSAG12_01271</name>
</gene>
<dbReference type="GeneID" id="41329263"/>
<dbReference type="GO" id="GO:0008173">
    <property type="term" value="F:RNA methyltransferase activity"/>
    <property type="evidence" value="ECO:0007669"/>
    <property type="project" value="InterPro"/>
</dbReference>
<dbReference type="InterPro" id="IPR011023">
    <property type="entry name" value="Nop2p"/>
</dbReference>
<protein>
    <submittedName>
        <fullName evidence="7">RsmB/NOP family class I SAM-dependent RNA methyltransferase</fullName>
        <ecNumber evidence="7">2.1.1.-</ecNumber>
    </submittedName>
</protein>
<dbReference type="NCBIfam" id="TIGR00446">
    <property type="entry name" value="nop2p"/>
    <property type="match status" value="1"/>
</dbReference>
<accession>A0A5B9DA50</accession>
<dbReference type="PANTHER" id="PTHR22807">
    <property type="entry name" value="NOP2 YEAST -RELATED NOL1/NOP2/FMU SUN DOMAIN-CONTAINING"/>
    <property type="match status" value="1"/>
</dbReference>
<evidence type="ECO:0000313" key="7">
    <source>
        <dbReference type="EMBL" id="QEE15446.1"/>
    </source>
</evidence>
<dbReference type="OrthoDB" id="14725at2157"/>
<keyword evidence="5" id="KW-0694">RNA-binding</keyword>
<evidence type="ECO:0000256" key="5">
    <source>
        <dbReference type="ARBA" id="ARBA00022884"/>
    </source>
</evidence>
<dbReference type="InterPro" id="IPR001678">
    <property type="entry name" value="MeTrfase_RsmB-F_NOP2_dom"/>
</dbReference>
<dbReference type="GO" id="GO:0006396">
    <property type="term" value="P:RNA processing"/>
    <property type="evidence" value="ECO:0007669"/>
    <property type="project" value="InterPro"/>
</dbReference>
<dbReference type="InterPro" id="IPR029063">
    <property type="entry name" value="SAM-dependent_MTases_sf"/>
</dbReference>
<evidence type="ECO:0000256" key="4">
    <source>
        <dbReference type="ARBA" id="ARBA00022691"/>
    </source>
</evidence>
<dbReference type="PRINTS" id="PR02008">
    <property type="entry name" value="RCMTFAMILY"/>
</dbReference>
<dbReference type="InterPro" id="IPR049560">
    <property type="entry name" value="MeTrfase_RsmB-F_NOP2_cat"/>
</dbReference>
<dbReference type="Pfam" id="PF01189">
    <property type="entry name" value="Methyltr_RsmB-F"/>
    <property type="match status" value="1"/>
</dbReference>
<dbReference type="CDD" id="cd02440">
    <property type="entry name" value="AdoMet_MTases"/>
    <property type="match status" value="1"/>
</dbReference>
<reference evidence="7 8" key="1">
    <citation type="journal article" date="2020" name="Nature">
        <title>Isolation of an archaeon at the prokaryote-eukaryote interface.</title>
        <authorList>
            <person name="Imachi H."/>
            <person name="Nobu M.K."/>
            <person name="Nakahara N."/>
            <person name="Morono Y."/>
            <person name="Ogawara M."/>
            <person name="Takaki Y."/>
            <person name="Takano Y."/>
            <person name="Uematsu K."/>
            <person name="Ikuta T."/>
            <person name="Ito M."/>
            <person name="Matsui Y."/>
            <person name="Miyazaki M."/>
            <person name="Murata K."/>
            <person name="Saito Y."/>
            <person name="Sakai S."/>
            <person name="Song C."/>
            <person name="Tasumi E."/>
            <person name="Yamanaka Y."/>
            <person name="Yamaguchi T."/>
            <person name="Kamagata Y."/>
            <person name="Tamaki H."/>
            <person name="Takai K."/>
        </authorList>
    </citation>
    <scope>NUCLEOTIDE SEQUENCE [LARGE SCALE GENOMIC DNA]</scope>
    <source>
        <strain evidence="7 8">MK-D1</strain>
    </source>
</reference>
<dbReference type="InterPro" id="IPR031341">
    <property type="entry name" value="Methyltr_RsmF_N"/>
</dbReference>
<dbReference type="GO" id="GO:0008757">
    <property type="term" value="F:S-adenosylmethionine-dependent methyltransferase activity"/>
    <property type="evidence" value="ECO:0007669"/>
    <property type="project" value="InterPro"/>
</dbReference>
<evidence type="ECO:0000256" key="1">
    <source>
        <dbReference type="ARBA" id="ARBA00022490"/>
    </source>
</evidence>
<dbReference type="EC" id="2.1.1.-" evidence="7"/>
<dbReference type="GO" id="GO:0003723">
    <property type="term" value="F:RNA binding"/>
    <property type="evidence" value="ECO:0007669"/>
    <property type="project" value="UniProtKB-KW"/>
</dbReference>
<keyword evidence="1" id="KW-0963">Cytoplasm</keyword>
<dbReference type="KEGG" id="psyt:DSAG12_01271"/>
<dbReference type="GO" id="GO:0001510">
    <property type="term" value="P:RNA methylation"/>
    <property type="evidence" value="ECO:0007669"/>
    <property type="project" value="InterPro"/>
</dbReference>
<evidence type="ECO:0000259" key="6">
    <source>
        <dbReference type="PROSITE" id="PS51686"/>
    </source>
</evidence>
<dbReference type="InterPro" id="IPR023267">
    <property type="entry name" value="RCMT"/>
</dbReference>
<dbReference type="Gene3D" id="3.40.50.150">
    <property type="entry name" value="Vaccinia Virus protein VP39"/>
    <property type="match status" value="1"/>
</dbReference>
<evidence type="ECO:0000256" key="3">
    <source>
        <dbReference type="ARBA" id="ARBA00022679"/>
    </source>
</evidence>
<proteinExistence type="predicted"/>
<dbReference type="Proteomes" id="UP000321408">
    <property type="component" value="Chromosome"/>
</dbReference>
<dbReference type="AlphaFoldDB" id="A0A5B9DA50"/>
<keyword evidence="4" id="KW-0949">S-adenosyl-L-methionine</keyword>
<evidence type="ECO:0000313" key="8">
    <source>
        <dbReference type="Proteomes" id="UP000321408"/>
    </source>
</evidence>
<keyword evidence="2 7" id="KW-0489">Methyltransferase</keyword>
<feature type="domain" description="SAM-dependent MTase RsmB/NOP-type" evidence="6">
    <location>
        <begin position="38"/>
        <end position="325"/>
    </location>
</feature>
<evidence type="ECO:0000256" key="2">
    <source>
        <dbReference type="ARBA" id="ARBA00022603"/>
    </source>
</evidence>
<dbReference type="Gene3D" id="3.30.70.1170">
    <property type="entry name" value="Sun protein, domain 3"/>
    <property type="match status" value="1"/>
</dbReference>
<dbReference type="Pfam" id="PF17125">
    <property type="entry name" value="Methyltr_RsmF_N"/>
    <property type="match status" value="1"/>
</dbReference>
<dbReference type="PROSITE" id="PS51686">
    <property type="entry name" value="SAM_MT_RSMB_NOP"/>
    <property type="match status" value="1"/>
</dbReference>
<name>A0A5B9DA50_9ARCH</name>
<reference evidence="7 8" key="2">
    <citation type="journal article" date="2024" name="Int. J. Syst. Evol. Microbiol.">
        <title>Promethearchaeum syntrophicum gen. nov., sp. nov., an anaerobic, obligately syntrophic archaeon, the first isolate of the lineage 'Asgard' archaea, and proposal of the new archaeal phylum Promethearchaeota phyl. nov. and kingdom Promethearchaeati regn. nov.</title>
        <authorList>
            <person name="Imachi H."/>
            <person name="Nobu M.K."/>
            <person name="Kato S."/>
            <person name="Takaki Y."/>
            <person name="Miyazaki M."/>
            <person name="Miyata M."/>
            <person name="Ogawara M."/>
            <person name="Saito Y."/>
            <person name="Sakai S."/>
            <person name="Tahara Y.O."/>
            <person name="Takano Y."/>
            <person name="Tasumi E."/>
            <person name="Uematsu K."/>
            <person name="Yoshimura T."/>
            <person name="Itoh T."/>
            <person name="Ohkuma M."/>
            <person name="Takai K."/>
        </authorList>
    </citation>
    <scope>NUCLEOTIDE SEQUENCE [LARGE SCALE GENOMIC DNA]</scope>
    <source>
        <strain evidence="7 8">MK-D1</strain>
    </source>
</reference>
<keyword evidence="8" id="KW-1185">Reference proteome</keyword>
<keyword evidence="3 7" id="KW-0808">Transferase</keyword>
<dbReference type="EMBL" id="CP042905">
    <property type="protein sequence ID" value="QEE15446.1"/>
    <property type="molecule type" value="Genomic_DNA"/>
</dbReference>
<dbReference type="SUPFAM" id="SSF53335">
    <property type="entry name" value="S-adenosyl-L-methionine-dependent methyltransferases"/>
    <property type="match status" value="1"/>
</dbReference>
<dbReference type="RefSeq" id="WP_147662354.1">
    <property type="nucleotide sequence ID" value="NZ_CP042905.2"/>
</dbReference>